<dbReference type="SUPFAM" id="SSF46785">
    <property type="entry name" value="Winged helix' DNA-binding domain"/>
    <property type="match status" value="1"/>
</dbReference>
<dbReference type="Gene3D" id="1.10.10.10">
    <property type="entry name" value="Winged helix-like DNA-binding domain superfamily/Winged helix DNA-binding domain"/>
    <property type="match status" value="1"/>
</dbReference>
<organism evidence="2 3">
    <name type="scientific">Lolliginicoccus lacisalsi</name>
    <dbReference type="NCBI Taxonomy" id="2742202"/>
    <lineage>
        <taxon>Bacteria</taxon>
        <taxon>Bacillati</taxon>
        <taxon>Actinomycetota</taxon>
        <taxon>Actinomycetes</taxon>
        <taxon>Mycobacteriales</taxon>
        <taxon>Hoyosellaceae</taxon>
        <taxon>Lolliginicoccus</taxon>
    </lineage>
</organism>
<dbReference type="SMART" id="SM00347">
    <property type="entry name" value="HTH_MARR"/>
    <property type="match status" value="1"/>
</dbReference>
<evidence type="ECO:0000259" key="1">
    <source>
        <dbReference type="PROSITE" id="PS50995"/>
    </source>
</evidence>
<comment type="caution">
    <text evidence="2">The sequence shown here is derived from an EMBL/GenBank/DDBJ whole genome shotgun (WGS) entry which is preliminary data.</text>
</comment>
<feature type="domain" description="HTH marR-type" evidence="1">
    <location>
        <begin position="8"/>
        <end position="140"/>
    </location>
</feature>
<evidence type="ECO:0000313" key="2">
    <source>
        <dbReference type="EMBL" id="MBD8506281.1"/>
    </source>
</evidence>
<dbReference type="RefSeq" id="WP_192038726.1">
    <property type="nucleotide sequence ID" value="NZ_JACYWE010000003.1"/>
</dbReference>
<dbReference type="InterPro" id="IPR036388">
    <property type="entry name" value="WH-like_DNA-bd_sf"/>
</dbReference>
<dbReference type="Pfam" id="PF12802">
    <property type="entry name" value="MarR_2"/>
    <property type="match status" value="1"/>
</dbReference>
<dbReference type="Proteomes" id="UP000642993">
    <property type="component" value="Unassembled WGS sequence"/>
</dbReference>
<name>A0A927JC06_9ACTN</name>
<keyword evidence="3" id="KW-1185">Reference proteome</keyword>
<dbReference type="GO" id="GO:0003700">
    <property type="term" value="F:DNA-binding transcription factor activity"/>
    <property type="evidence" value="ECO:0007669"/>
    <property type="project" value="InterPro"/>
</dbReference>
<protein>
    <submittedName>
        <fullName evidence="2">MarR family transcriptional regulator</fullName>
    </submittedName>
</protein>
<dbReference type="AlphaFoldDB" id="A0A927JC06"/>
<dbReference type="PANTHER" id="PTHR33164">
    <property type="entry name" value="TRANSCRIPTIONAL REGULATOR, MARR FAMILY"/>
    <property type="match status" value="1"/>
</dbReference>
<dbReference type="GO" id="GO:0006950">
    <property type="term" value="P:response to stress"/>
    <property type="evidence" value="ECO:0007669"/>
    <property type="project" value="TreeGrafter"/>
</dbReference>
<reference evidence="2" key="1">
    <citation type="submission" date="2020-09" db="EMBL/GenBank/DDBJ databases">
        <title>Hoyosella lacisalsi sp. nov., a halotolerant actinobacterium isolated from soil of Lake Gudzhirganskoe.</title>
        <authorList>
            <person name="Yang Q."/>
            <person name="Guo P.Y."/>
            <person name="Liu S.W."/>
            <person name="Li F.N."/>
            <person name="Sun C.H."/>
        </authorList>
    </citation>
    <scope>NUCLEOTIDE SEQUENCE</scope>
    <source>
        <strain evidence="2">G463</strain>
    </source>
</reference>
<dbReference type="InterPro" id="IPR000835">
    <property type="entry name" value="HTH_MarR-typ"/>
</dbReference>
<dbReference type="PROSITE" id="PS50995">
    <property type="entry name" value="HTH_MARR_2"/>
    <property type="match status" value="1"/>
</dbReference>
<dbReference type="EMBL" id="JACYWE010000003">
    <property type="protein sequence ID" value="MBD8506281.1"/>
    <property type="molecule type" value="Genomic_DNA"/>
</dbReference>
<sequence length="145" mass="16669">MNDDDLADWPTGRLLSVAARRLEHAWEQVLAEHGLTHAGLIALHCLADEPQYQREIARRCRVTDQTMSRTLDRLAELGCVTRHRDPADQRRTEVRITDTGRQRYEAVLQQERSDPRLIAGLEDQTELRRHLLALIAHLERTGPGH</sequence>
<dbReference type="PANTHER" id="PTHR33164:SF43">
    <property type="entry name" value="HTH-TYPE TRANSCRIPTIONAL REPRESSOR YETL"/>
    <property type="match status" value="1"/>
</dbReference>
<dbReference type="InterPro" id="IPR036390">
    <property type="entry name" value="WH_DNA-bd_sf"/>
</dbReference>
<accession>A0A927JC06</accession>
<gene>
    <name evidence="2" type="ORF">HT102_07280</name>
</gene>
<evidence type="ECO:0000313" key="3">
    <source>
        <dbReference type="Proteomes" id="UP000642993"/>
    </source>
</evidence>
<dbReference type="InterPro" id="IPR039422">
    <property type="entry name" value="MarR/SlyA-like"/>
</dbReference>
<proteinExistence type="predicted"/>